<dbReference type="Pfam" id="PF00498">
    <property type="entry name" value="FHA"/>
    <property type="match status" value="1"/>
</dbReference>
<dbReference type="AlphaFoldDB" id="A0A5K7ZIV5"/>
<protein>
    <recommendedName>
        <fullName evidence="4">FHA domain-containing protein</fullName>
    </recommendedName>
</protein>
<feature type="coiled-coil region" evidence="2">
    <location>
        <begin position="214"/>
        <end position="248"/>
    </location>
</feature>
<dbReference type="Gene3D" id="2.60.200.20">
    <property type="match status" value="1"/>
</dbReference>
<evidence type="ECO:0000256" key="2">
    <source>
        <dbReference type="SAM" id="Coils"/>
    </source>
</evidence>
<proteinExistence type="inferred from homology"/>
<dbReference type="InterPro" id="IPR000253">
    <property type="entry name" value="FHA_dom"/>
</dbReference>
<dbReference type="Gene3D" id="1.10.530.10">
    <property type="match status" value="1"/>
</dbReference>
<feature type="transmembrane region" description="Helical" evidence="3">
    <location>
        <begin position="161"/>
        <end position="183"/>
    </location>
</feature>
<dbReference type="CDD" id="cd00060">
    <property type="entry name" value="FHA"/>
    <property type="match status" value="1"/>
</dbReference>
<dbReference type="EMBL" id="AP021876">
    <property type="protein sequence ID" value="BBO79669.1"/>
    <property type="molecule type" value="Genomic_DNA"/>
</dbReference>
<dbReference type="Pfam" id="PF01464">
    <property type="entry name" value="SLT"/>
    <property type="match status" value="1"/>
</dbReference>
<dbReference type="PANTHER" id="PTHR37423:SF2">
    <property type="entry name" value="MEMBRANE-BOUND LYTIC MUREIN TRANSGLYCOSYLASE C"/>
    <property type="match status" value="1"/>
</dbReference>
<keyword evidence="3" id="KW-0472">Membrane</keyword>
<keyword evidence="3" id="KW-0812">Transmembrane</keyword>
<evidence type="ECO:0000256" key="1">
    <source>
        <dbReference type="ARBA" id="ARBA00007734"/>
    </source>
</evidence>
<dbReference type="KEGG" id="dov:DSCO28_02350"/>
<dbReference type="InterPro" id="IPR008984">
    <property type="entry name" value="SMAD_FHA_dom_sf"/>
</dbReference>
<dbReference type="PANTHER" id="PTHR37423">
    <property type="entry name" value="SOLUBLE LYTIC MUREIN TRANSGLYCOSYLASE-RELATED"/>
    <property type="match status" value="1"/>
</dbReference>
<evidence type="ECO:0000313" key="5">
    <source>
        <dbReference type="EMBL" id="BBO79669.1"/>
    </source>
</evidence>
<organism evidence="5 6">
    <name type="scientific">Desulfosarcina ovata subsp. sediminis</name>
    <dbReference type="NCBI Taxonomy" id="885957"/>
    <lineage>
        <taxon>Bacteria</taxon>
        <taxon>Pseudomonadati</taxon>
        <taxon>Thermodesulfobacteriota</taxon>
        <taxon>Desulfobacteria</taxon>
        <taxon>Desulfobacterales</taxon>
        <taxon>Desulfosarcinaceae</taxon>
        <taxon>Desulfosarcina</taxon>
    </lineage>
</organism>
<evidence type="ECO:0000256" key="3">
    <source>
        <dbReference type="SAM" id="Phobius"/>
    </source>
</evidence>
<name>A0A5K7ZIV5_9BACT</name>
<sequence length="487" mass="56004">MLHIALPNGTHLEFTRNVTIGRHSDCEICIREEMVSRYHADLFWENGQWWIKDRQSANGIFIDGQRIERAVLFGTGQIRLGASGPALTFEVETVVVEPPIAAPPPAFHQADSLSTERTQIERPDLDHYKDHYFGKDGDGTAGEHTMMVRRAYAEVRKKQRITYGLIIGLVVMLAIVTGSVAWYKHSQILEQRKLAAEVFYTMRALEIDLIKLRVDAEKRKSEAAKAQIEAAKIRKKKLEESYDRYVNSLDIYSRGLSEKEKIIMRVAHRFGECEINMPDDFVDEVTDYIEKWQSSKRLSRVIQRAERQGYIQPIVDALTEEDLPIQFFYLPVQESNLNHEAVGPPTRFGIAKGMWQFIPTTAEQYGLRVGPLQDEAVVDLLDERHDFEKSTLAAARYLRDIYTTDAQASGLLVMASYNWGERRVIKLIKTFPEDPRERNFWKLITKYRDKVPDETYDYVFSIFTAAVIGENPHLFGFDFDNPLASAE</sequence>
<comment type="similarity">
    <text evidence="1">Belongs to the transglycosylase Slt family.</text>
</comment>
<dbReference type="SUPFAM" id="SSF49879">
    <property type="entry name" value="SMAD/FHA domain"/>
    <property type="match status" value="1"/>
</dbReference>
<dbReference type="PROSITE" id="PS50006">
    <property type="entry name" value="FHA_DOMAIN"/>
    <property type="match status" value="1"/>
</dbReference>
<dbReference type="InterPro" id="IPR008258">
    <property type="entry name" value="Transglycosylase_SLT_dom_1"/>
</dbReference>
<gene>
    <name evidence="5" type="ORF">DSCO28_02350</name>
</gene>
<dbReference type="Proteomes" id="UP000425960">
    <property type="component" value="Chromosome"/>
</dbReference>
<keyword evidence="3" id="KW-1133">Transmembrane helix</keyword>
<dbReference type="SUPFAM" id="SSF53955">
    <property type="entry name" value="Lysozyme-like"/>
    <property type="match status" value="1"/>
</dbReference>
<evidence type="ECO:0000313" key="6">
    <source>
        <dbReference type="Proteomes" id="UP000425960"/>
    </source>
</evidence>
<accession>A0A5K7ZIV5</accession>
<evidence type="ECO:0000259" key="4">
    <source>
        <dbReference type="PROSITE" id="PS50006"/>
    </source>
</evidence>
<keyword evidence="2" id="KW-0175">Coiled coil</keyword>
<dbReference type="SMART" id="SM00240">
    <property type="entry name" value="FHA"/>
    <property type="match status" value="1"/>
</dbReference>
<dbReference type="CDD" id="cd16894">
    <property type="entry name" value="MltD-like"/>
    <property type="match status" value="1"/>
</dbReference>
<reference evidence="5 6" key="1">
    <citation type="submission" date="2019-11" db="EMBL/GenBank/DDBJ databases">
        <title>Comparative genomics of hydrocarbon-degrading Desulfosarcina strains.</title>
        <authorList>
            <person name="Watanabe M."/>
            <person name="Kojima H."/>
            <person name="Fukui M."/>
        </authorList>
    </citation>
    <scope>NUCLEOTIDE SEQUENCE [LARGE SCALE GENOMIC DNA]</scope>
    <source>
        <strain evidence="5 6">28bB2T</strain>
    </source>
</reference>
<feature type="domain" description="FHA" evidence="4">
    <location>
        <begin position="18"/>
        <end position="67"/>
    </location>
</feature>
<dbReference type="InterPro" id="IPR023346">
    <property type="entry name" value="Lysozyme-like_dom_sf"/>
</dbReference>